<name>A0A5B0RTX9_PUCGR</name>
<feature type="region of interest" description="Disordered" evidence="1">
    <location>
        <begin position="192"/>
        <end position="211"/>
    </location>
</feature>
<feature type="region of interest" description="Disordered" evidence="1">
    <location>
        <begin position="651"/>
        <end position="674"/>
    </location>
</feature>
<feature type="compositionally biased region" description="Basic and acidic residues" evidence="1">
    <location>
        <begin position="195"/>
        <end position="206"/>
    </location>
</feature>
<reference evidence="2 3" key="1">
    <citation type="submission" date="2019-05" db="EMBL/GenBank/DDBJ databases">
        <title>Emergence of the Ug99 lineage of the wheat stem rust pathogen through somatic hybridization.</title>
        <authorList>
            <person name="Li F."/>
            <person name="Upadhyaya N.M."/>
            <person name="Sperschneider J."/>
            <person name="Matny O."/>
            <person name="Nguyen-Phuc H."/>
            <person name="Mago R."/>
            <person name="Raley C."/>
            <person name="Miller M.E."/>
            <person name="Silverstein K.A.T."/>
            <person name="Henningsen E."/>
            <person name="Hirsch C.D."/>
            <person name="Visser B."/>
            <person name="Pretorius Z.A."/>
            <person name="Steffenson B.J."/>
            <person name="Schwessinger B."/>
            <person name="Dodds P.N."/>
            <person name="Figueroa M."/>
        </authorList>
    </citation>
    <scope>NUCLEOTIDE SEQUENCE [LARGE SCALE GENOMIC DNA]</scope>
    <source>
        <strain evidence="2 3">Ug99</strain>
    </source>
</reference>
<protein>
    <submittedName>
        <fullName evidence="2">Uncharacterized protein</fullName>
    </submittedName>
</protein>
<organism evidence="2 3">
    <name type="scientific">Puccinia graminis f. sp. tritici</name>
    <dbReference type="NCBI Taxonomy" id="56615"/>
    <lineage>
        <taxon>Eukaryota</taxon>
        <taxon>Fungi</taxon>
        <taxon>Dikarya</taxon>
        <taxon>Basidiomycota</taxon>
        <taxon>Pucciniomycotina</taxon>
        <taxon>Pucciniomycetes</taxon>
        <taxon>Pucciniales</taxon>
        <taxon>Pucciniaceae</taxon>
        <taxon>Puccinia</taxon>
    </lineage>
</organism>
<sequence>MVVLAIPLRYYPIFIWALARVSGTILPELRSSWWEEDGHEDEIWVPAHELLKAYATYYPAERILNAHPTRWKSSYSRMLSLLGLDPALHPSRSSACPTPTANVLRQEMMTIASAAPEHIDIQIPWKSATLPASSRPSTSIRKAPSNNSRARKKQSKQLHLLDPGISMAAENMKLGQSLLIPHQAELTVLTPSQREPIHDQDMDSDKPSQPNDLYVGPRGTILIVFLKDAQEHFQKTLYSKHVRCNSSKLFTQHPHSRWPINVYASLFTPKKFIHVKRTSTRENQSHLAWHSLYKALIAWMYELHEEILHRFNLPTFVYRLQQGKMITWLEQQIFSPPTSLPIIGTLESPIFFDWDQYQLGSMQIELINYFAQDEDKNLLVRKTSLSLLQQFLEEHRADYVASNYPLETPIRLSTYPEFEPIRSFLSGTLEEMPTSSISHGIKGKVLVSCQSRFESCYNEIWMRKLQLKSIHPKLPIAIYFVSRNSDSQILRVLNRQDRKLIQGRRLDQAFKRLTKAMDFLHFYLLKILKKQGVEFDKRNEELLEWLLQSINRPTGSLCVIGPSRCKGNRAPWEEIIDTTTRNVNLFGPVQLELIEYFSEPYPNPNLPNSVSYIIAAYYKEHHPIEFQSLVDSITLSNQFMPSKIVDQASQFQKKMNTKKRKRKTSLLKELESHK</sequence>
<comment type="caution">
    <text evidence="2">The sequence shown here is derived from an EMBL/GenBank/DDBJ whole genome shotgun (WGS) entry which is preliminary data.</text>
</comment>
<evidence type="ECO:0000256" key="1">
    <source>
        <dbReference type="SAM" id="MobiDB-lite"/>
    </source>
</evidence>
<gene>
    <name evidence="2" type="ORF">PGTUg99_013455</name>
</gene>
<dbReference type="AlphaFoldDB" id="A0A5B0RTX9"/>
<dbReference type="Proteomes" id="UP000325313">
    <property type="component" value="Unassembled WGS sequence"/>
</dbReference>
<evidence type="ECO:0000313" key="3">
    <source>
        <dbReference type="Proteomes" id="UP000325313"/>
    </source>
</evidence>
<evidence type="ECO:0000313" key="2">
    <source>
        <dbReference type="EMBL" id="KAA1129486.1"/>
    </source>
</evidence>
<dbReference type="EMBL" id="VDEP01000136">
    <property type="protein sequence ID" value="KAA1129486.1"/>
    <property type="molecule type" value="Genomic_DNA"/>
</dbReference>
<feature type="region of interest" description="Disordered" evidence="1">
    <location>
        <begin position="130"/>
        <end position="157"/>
    </location>
</feature>
<proteinExistence type="predicted"/>
<feature type="compositionally biased region" description="Basic residues" evidence="1">
    <location>
        <begin position="655"/>
        <end position="665"/>
    </location>
</feature>
<accession>A0A5B0RTX9</accession>
<feature type="compositionally biased region" description="Polar residues" evidence="1">
    <location>
        <begin position="130"/>
        <end position="148"/>
    </location>
</feature>